<protein>
    <recommendedName>
        <fullName evidence="2">BTB domain-containing protein</fullName>
    </recommendedName>
</protein>
<dbReference type="InterPro" id="IPR000210">
    <property type="entry name" value="BTB/POZ_dom"/>
</dbReference>
<evidence type="ECO:0000256" key="1">
    <source>
        <dbReference type="SAM" id="Coils"/>
    </source>
</evidence>
<organism evidence="3 4">
    <name type="scientific">Chironomus riparius</name>
    <dbReference type="NCBI Taxonomy" id="315576"/>
    <lineage>
        <taxon>Eukaryota</taxon>
        <taxon>Metazoa</taxon>
        <taxon>Ecdysozoa</taxon>
        <taxon>Arthropoda</taxon>
        <taxon>Hexapoda</taxon>
        <taxon>Insecta</taxon>
        <taxon>Pterygota</taxon>
        <taxon>Neoptera</taxon>
        <taxon>Endopterygota</taxon>
        <taxon>Diptera</taxon>
        <taxon>Nematocera</taxon>
        <taxon>Chironomoidea</taxon>
        <taxon>Chironomidae</taxon>
        <taxon>Chironominae</taxon>
        <taxon>Chironomus</taxon>
    </lineage>
</organism>
<feature type="coiled-coil region" evidence="1">
    <location>
        <begin position="7"/>
        <end position="37"/>
    </location>
</feature>
<evidence type="ECO:0000313" key="3">
    <source>
        <dbReference type="EMBL" id="CAG9807256.1"/>
    </source>
</evidence>
<dbReference type="PROSITE" id="PS50097">
    <property type="entry name" value="BTB"/>
    <property type="match status" value="1"/>
</dbReference>
<sequence>MDNTKTNLKAAETKQSQEQLRQEIERQKCMHEALIQQNIRLLRSESNLKTNLEQEELKTIKFSQKLIKGIISDVIDFIEDETAKDFHIIINEREFPVHKFILKARSPTLAEVLTNNPDAHDLILTDINENVFEKILQFLYTDELPRDGGIDYLNLFTAAGELKIEDLKHFAGVKACNYVVKENAVDVLFLSTKYEHDVLKNCAFDEIKKFYPTIKFDNHWIRDTSKIIEAIEKFEKKRVSRIPVRVSVRE</sequence>
<gene>
    <name evidence="3" type="ORF">CHIRRI_LOCUS10105</name>
</gene>
<evidence type="ECO:0000259" key="2">
    <source>
        <dbReference type="PROSITE" id="PS50097"/>
    </source>
</evidence>
<dbReference type="SUPFAM" id="SSF54695">
    <property type="entry name" value="POZ domain"/>
    <property type="match status" value="1"/>
</dbReference>
<keyword evidence="1" id="KW-0175">Coiled coil</keyword>
<dbReference type="Proteomes" id="UP001153620">
    <property type="component" value="Chromosome 3"/>
</dbReference>
<dbReference type="CDD" id="cd18186">
    <property type="entry name" value="BTB_POZ_ZBTB_KLHL-like"/>
    <property type="match status" value="1"/>
</dbReference>
<dbReference type="Pfam" id="PF00651">
    <property type="entry name" value="BTB"/>
    <property type="match status" value="1"/>
</dbReference>
<dbReference type="AlphaFoldDB" id="A0A9N9S151"/>
<dbReference type="EMBL" id="OU895879">
    <property type="protein sequence ID" value="CAG9807256.1"/>
    <property type="molecule type" value="Genomic_DNA"/>
</dbReference>
<dbReference type="OrthoDB" id="6359816at2759"/>
<dbReference type="SMART" id="SM00225">
    <property type="entry name" value="BTB"/>
    <property type="match status" value="1"/>
</dbReference>
<dbReference type="PANTHER" id="PTHR24413">
    <property type="entry name" value="SPECKLE-TYPE POZ PROTEIN"/>
    <property type="match status" value="1"/>
</dbReference>
<proteinExistence type="predicted"/>
<reference evidence="3" key="2">
    <citation type="submission" date="2022-10" db="EMBL/GenBank/DDBJ databases">
        <authorList>
            <consortium name="ENA_rothamsted_submissions"/>
            <consortium name="culmorum"/>
            <person name="King R."/>
        </authorList>
    </citation>
    <scope>NUCLEOTIDE SEQUENCE</scope>
</reference>
<feature type="domain" description="BTB" evidence="2">
    <location>
        <begin position="84"/>
        <end position="148"/>
    </location>
</feature>
<reference evidence="3" key="1">
    <citation type="submission" date="2022-01" db="EMBL/GenBank/DDBJ databases">
        <authorList>
            <person name="King R."/>
        </authorList>
    </citation>
    <scope>NUCLEOTIDE SEQUENCE</scope>
</reference>
<dbReference type="Gene3D" id="3.30.710.10">
    <property type="entry name" value="Potassium Channel Kv1.1, Chain A"/>
    <property type="match status" value="1"/>
</dbReference>
<evidence type="ECO:0000313" key="4">
    <source>
        <dbReference type="Proteomes" id="UP001153620"/>
    </source>
</evidence>
<accession>A0A9N9S151</accession>
<keyword evidence="4" id="KW-1185">Reference proteome</keyword>
<name>A0A9N9S151_9DIPT</name>
<dbReference type="InterPro" id="IPR011333">
    <property type="entry name" value="SKP1/BTB/POZ_sf"/>
</dbReference>